<keyword evidence="8 10" id="KW-0520">NAD</keyword>
<evidence type="ECO:0000313" key="11">
    <source>
        <dbReference type="EMBL" id="SDD18819.1"/>
    </source>
</evidence>
<dbReference type="GO" id="GO:0006633">
    <property type="term" value="P:fatty acid biosynthetic process"/>
    <property type="evidence" value="ECO:0007669"/>
    <property type="project" value="UniProtKB-KW"/>
</dbReference>
<comment type="similarity">
    <text evidence="2 8">Belongs to the short-chain dehydrogenases/reductases (SDR) family. FabI subfamily.</text>
</comment>
<sequence length="273" mass="28306">MLLQGKRLLVTGVVSTKSIAHAAARLAIDEGAEVVLTGFGRGLRITERLGEALGCPVLELDVTVPEQVTAVADRLDEKWGALDGILHAVAYAPAAALDGGFLTAPWTDVATALHVSTYSLAAVGREFAPLLARAGGGSIVGLDFDADVVWPGYDWMGVAKAGLESCARYLAHALGPAGTRVNLVAAGPLRTVAASAIKSFEVFENVWQERAPLGWDDRDATAVGRAVCALWSDWLPGVTGEVIHVDGGVHAIGGALPKPVAAEAAQFETAAVR</sequence>
<comment type="pathway">
    <text evidence="1">Lipid metabolism.</text>
</comment>
<evidence type="ECO:0000256" key="9">
    <source>
        <dbReference type="PIRSR" id="PIRSR000094-2"/>
    </source>
</evidence>
<name>A0A1G6SPM1_9PSEU</name>
<evidence type="ECO:0000256" key="6">
    <source>
        <dbReference type="ARBA" id="ARBA00023098"/>
    </source>
</evidence>
<evidence type="ECO:0000256" key="4">
    <source>
        <dbReference type="ARBA" id="ARBA00022832"/>
    </source>
</evidence>
<dbReference type="InterPro" id="IPR014358">
    <property type="entry name" value="Enoyl-ACP_Rdtase_NADH"/>
</dbReference>
<feature type="binding site" evidence="10">
    <location>
        <position position="160"/>
    </location>
    <ligand>
        <name>NAD(+)</name>
        <dbReference type="ChEBI" id="CHEBI:57540"/>
    </ligand>
</feature>
<feature type="binding site" evidence="10">
    <location>
        <begin position="61"/>
        <end position="62"/>
    </location>
    <ligand>
        <name>NAD(+)</name>
        <dbReference type="ChEBI" id="CHEBI:57540"/>
    </ligand>
</feature>
<keyword evidence="12" id="KW-1185">Reference proteome</keyword>
<evidence type="ECO:0000256" key="2">
    <source>
        <dbReference type="ARBA" id="ARBA00009233"/>
    </source>
</evidence>
<dbReference type="InterPro" id="IPR036291">
    <property type="entry name" value="NAD(P)-bd_dom_sf"/>
</dbReference>
<evidence type="ECO:0000256" key="1">
    <source>
        <dbReference type="ARBA" id="ARBA00005189"/>
    </source>
</evidence>
<dbReference type="PANTHER" id="PTHR43159">
    <property type="entry name" value="ENOYL-[ACYL-CARRIER-PROTEIN] REDUCTASE"/>
    <property type="match status" value="1"/>
</dbReference>
<dbReference type="AlphaFoldDB" id="A0A1G6SPM1"/>
<protein>
    <recommendedName>
        <fullName evidence="8">Enoyl-[acyl-carrier-protein] reductase [NADH]</fullName>
        <ecNumber evidence="8">1.3.1.9</ecNumber>
    </recommendedName>
</protein>
<dbReference type="Proteomes" id="UP000199501">
    <property type="component" value="Unassembled WGS sequence"/>
</dbReference>
<dbReference type="UniPathway" id="UPA00915"/>
<dbReference type="EC" id="1.3.1.9" evidence="8"/>
<accession>A0A1G6SPM1</accession>
<reference evidence="12" key="1">
    <citation type="submission" date="2016-10" db="EMBL/GenBank/DDBJ databases">
        <authorList>
            <person name="Varghese N."/>
            <person name="Submissions S."/>
        </authorList>
    </citation>
    <scope>NUCLEOTIDE SEQUENCE [LARGE SCALE GENOMIC DNA]</scope>
    <source>
        <strain evidence="12">IBRC-M 10403</strain>
    </source>
</reference>
<dbReference type="RefSeq" id="WP_091451913.1">
    <property type="nucleotide sequence ID" value="NZ_FMZZ01000008.1"/>
</dbReference>
<feature type="binding site" evidence="10">
    <location>
        <begin position="18"/>
        <end position="19"/>
    </location>
    <ligand>
        <name>NAD(+)</name>
        <dbReference type="ChEBI" id="CHEBI:57540"/>
    </ligand>
</feature>
<organism evidence="11 12">
    <name type="scientific">Actinokineospora iranica</name>
    <dbReference type="NCBI Taxonomy" id="1271860"/>
    <lineage>
        <taxon>Bacteria</taxon>
        <taxon>Bacillati</taxon>
        <taxon>Actinomycetota</taxon>
        <taxon>Actinomycetes</taxon>
        <taxon>Pseudonocardiales</taxon>
        <taxon>Pseudonocardiaceae</taxon>
        <taxon>Actinokineospora</taxon>
    </lineage>
</organism>
<evidence type="ECO:0000313" key="12">
    <source>
        <dbReference type="Proteomes" id="UP000199501"/>
    </source>
</evidence>
<evidence type="ECO:0000256" key="8">
    <source>
        <dbReference type="PIRNR" id="PIRNR000094"/>
    </source>
</evidence>
<dbReference type="OrthoDB" id="9803628at2"/>
<evidence type="ECO:0000256" key="7">
    <source>
        <dbReference type="ARBA" id="ARBA00023160"/>
    </source>
</evidence>
<dbReference type="Pfam" id="PF13561">
    <property type="entry name" value="adh_short_C2"/>
    <property type="match status" value="1"/>
</dbReference>
<keyword evidence="4" id="KW-0276">Fatty acid metabolism</keyword>
<dbReference type="GO" id="GO:0004318">
    <property type="term" value="F:enoyl-[acyl-carrier-protein] reductase (NADH) activity"/>
    <property type="evidence" value="ECO:0007669"/>
    <property type="project" value="UniProtKB-EC"/>
</dbReference>
<dbReference type="NCBIfam" id="NF005908">
    <property type="entry name" value="PRK07889.1"/>
    <property type="match status" value="1"/>
</dbReference>
<dbReference type="PIRSF" id="PIRSF000094">
    <property type="entry name" value="Enoyl-ACP_rdct"/>
    <property type="match status" value="1"/>
</dbReference>
<feature type="binding site" evidence="10">
    <location>
        <position position="12"/>
    </location>
    <ligand>
        <name>NAD(+)</name>
        <dbReference type="ChEBI" id="CHEBI:57540"/>
    </ligand>
</feature>
<dbReference type="Gene3D" id="3.40.50.720">
    <property type="entry name" value="NAD(P)-binding Rossmann-like Domain"/>
    <property type="match status" value="1"/>
</dbReference>
<dbReference type="PANTHER" id="PTHR43159:SF2">
    <property type="entry name" value="ENOYL-[ACYL-CARRIER-PROTEIN] REDUCTASE [NADH], CHLOROPLASTIC"/>
    <property type="match status" value="1"/>
</dbReference>
<keyword evidence="7 8" id="KW-0275">Fatty acid biosynthesis</keyword>
<keyword evidence="5 8" id="KW-0560">Oxidoreductase</keyword>
<dbReference type="SUPFAM" id="SSF51735">
    <property type="entry name" value="NAD(P)-binding Rossmann-fold domains"/>
    <property type="match status" value="1"/>
</dbReference>
<evidence type="ECO:0000256" key="5">
    <source>
        <dbReference type="ARBA" id="ARBA00023002"/>
    </source>
</evidence>
<gene>
    <name evidence="11" type="ORF">SAMN05216174_108101</name>
</gene>
<keyword evidence="6" id="KW-0443">Lipid metabolism</keyword>
<dbReference type="STRING" id="1271860.SAMN05216174_108101"/>
<evidence type="ECO:0000256" key="3">
    <source>
        <dbReference type="ARBA" id="ARBA00022516"/>
    </source>
</evidence>
<feature type="binding site" evidence="9">
    <location>
        <position position="92"/>
    </location>
    <ligand>
        <name>substrate</name>
    </ligand>
</feature>
<proteinExistence type="inferred from homology"/>
<feature type="binding site" evidence="10">
    <location>
        <position position="89"/>
    </location>
    <ligand>
        <name>NAD(+)</name>
        <dbReference type="ChEBI" id="CHEBI:57540"/>
    </ligand>
</feature>
<dbReference type="EMBL" id="FMZZ01000008">
    <property type="protein sequence ID" value="SDD18819.1"/>
    <property type="molecule type" value="Genomic_DNA"/>
</dbReference>
<keyword evidence="3 8" id="KW-0444">Lipid biosynthesis</keyword>
<dbReference type="InterPro" id="IPR002347">
    <property type="entry name" value="SDR_fam"/>
</dbReference>
<evidence type="ECO:0000256" key="10">
    <source>
        <dbReference type="PIRSR" id="PIRSR000094-3"/>
    </source>
</evidence>
<comment type="catalytic activity">
    <reaction evidence="8">
        <text>a 2,3-saturated acyl-[ACP] + NAD(+) = a (2E)-enoyl-[ACP] + NADH + H(+)</text>
        <dbReference type="Rhea" id="RHEA:10240"/>
        <dbReference type="Rhea" id="RHEA-COMP:9925"/>
        <dbReference type="Rhea" id="RHEA-COMP:9926"/>
        <dbReference type="ChEBI" id="CHEBI:15378"/>
        <dbReference type="ChEBI" id="CHEBI:57540"/>
        <dbReference type="ChEBI" id="CHEBI:57945"/>
        <dbReference type="ChEBI" id="CHEBI:78784"/>
        <dbReference type="ChEBI" id="CHEBI:78785"/>
        <dbReference type="EC" id="1.3.1.9"/>
    </reaction>
</comment>